<dbReference type="PIRSF" id="PIRSF001500">
    <property type="entry name" value="Chor_mut_pdt_Ppr"/>
    <property type="match status" value="1"/>
</dbReference>
<evidence type="ECO:0000256" key="1">
    <source>
        <dbReference type="ARBA" id="ARBA00004741"/>
    </source>
</evidence>
<evidence type="ECO:0000256" key="5">
    <source>
        <dbReference type="ARBA" id="ARBA00023222"/>
    </source>
</evidence>
<dbReference type="InterPro" id="IPR008242">
    <property type="entry name" value="Chor_mutase/pphenate_deHydtase"/>
</dbReference>
<dbReference type="Pfam" id="PF00800">
    <property type="entry name" value="PDT"/>
    <property type="match status" value="1"/>
</dbReference>
<dbReference type="GO" id="GO:0005737">
    <property type="term" value="C:cytoplasm"/>
    <property type="evidence" value="ECO:0007669"/>
    <property type="project" value="TreeGrafter"/>
</dbReference>
<proteinExistence type="predicted"/>
<accession>A0A1E4TX51</accession>
<keyword evidence="5" id="KW-0584">Phenylalanine biosynthesis</keyword>
<dbReference type="GO" id="GO:0004664">
    <property type="term" value="F:prephenate dehydratase activity"/>
    <property type="evidence" value="ECO:0007669"/>
    <property type="project" value="UniProtKB-EC"/>
</dbReference>
<dbReference type="PANTHER" id="PTHR21022:SF19">
    <property type="entry name" value="PREPHENATE DEHYDRATASE-RELATED"/>
    <property type="match status" value="1"/>
</dbReference>
<evidence type="ECO:0000259" key="9">
    <source>
        <dbReference type="PROSITE" id="PS51671"/>
    </source>
</evidence>
<keyword evidence="4" id="KW-0057">Aromatic amino acid biosynthesis</keyword>
<reference evidence="11" key="1">
    <citation type="submission" date="2016-05" db="EMBL/GenBank/DDBJ databases">
        <title>Comparative genomics of biotechnologically important yeasts.</title>
        <authorList>
            <consortium name="DOE Joint Genome Institute"/>
            <person name="Riley R."/>
            <person name="Haridas S."/>
            <person name="Wolfe K.H."/>
            <person name="Lopes M.R."/>
            <person name="Hittinger C.T."/>
            <person name="Goker M."/>
            <person name="Salamov A."/>
            <person name="Wisecaver J."/>
            <person name="Long T.M."/>
            <person name="Aerts A.L."/>
            <person name="Barry K."/>
            <person name="Choi C."/>
            <person name="Clum A."/>
            <person name="Coughlan A.Y."/>
            <person name="Deshpande S."/>
            <person name="Douglass A.P."/>
            <person name="Hanson S.J."/>
            <person name="Klenk H.-P."/>
            <person name="Labutti K."/>
            <person name="Lapidus A."/>
            <person name="Lindquist E."/>
            <person name="Lipzen A."/>
            <person name="Meier-Kolthoff J.P."/>
            <person name="Ohm R.A."/>
            <person name="Otillar R.P."/>
            <person name="Pangilinan J."/>
            <person name="Peng Y."/>
            <person name="Rokas A."/>
            <person name="Rosa C.A."/>
            <person name="Scheuner C."/>
            <person name="Sibirny A.A."/>
            <person name="Slot J.C."/>
            <person name="Stielow J.B."/>
            <person name="Sun H."/>
            <person name="Kurtzman C.P."/>
            <person name="Blackwell M."/>
            <person name="Grigoriev I.V."/>
            <person name="Jeffries T.W."/>
        </authorList>
    </citation>
    <scope>NUCLEOTIDE SEQUENCE [LARGE SCALE GENOMIC DNA]</scope>
    <source>
        <strain evidence="11">NRRL Y-2460</strain>
    </source>
</reference>
<evidence type="ECO:0000256" key="4">
    <source>
        <dbReference type="ARBA" id="ARBA00023141"/>
    </source>
</evidence>
<sequence length="370" mass="41553">MVKPILRVVYLGPAGTYTYEAARQQFDVISEEEYEVIYTASPSIARCFEIINNKECDYAVIPFENSSNGQVVFTYDLFRDWFCKQSKHQQQALQNQQQQIQLPSPGLTQPSSSSSFSSSSSASFNSTRLAQSKGVPSFGVVGEQFVSIHHYFLTYAKRLSDIKTIYSHPQVWTQCNNFLANPNFSNNLEKIDVSSTSRSAEIVSKLSLSERNSVAAIASFSASQMYNIPILFKKIEDNSTNTTRFLILGYNDIPQSKTNVNDLGNSKKLSNKKITLLSFILKSSYNDHGSLCNTLNCFTSRNLNLLSITTRPSNLTPWLYMFFIEILTCNDADSTSLNDALDEIDSFVLEKSIIGKEFERDAAFYTSGNT</sequence>
<organism evidence="10 11">
    <name type="scientific">Pachysolen tannophilus NRRL Y-2460</name>
    <dbReference type="NCBI Taxonomy" id="669874"/>
    <lineage>
        <taxon>Eukaryota</taxon>
        <taxon>Fungi</taxon>
        <taxon>Dikarya</taxon>
        <taxon>Ascomycota</taxon>
        <taxon>Saccharomycotina</taxon>
        <taxon>Pichiomycetes</taxon>
        <taxon>Pachysolenaceae</taxon>
        <taxon>Pachysolen</taxon>
    </lineage>
</organism>
<dbReference type="InterPro" id="IPR018528">
    <property type="entry name" value="Preph_deHydtase_CS"/>
</dbReference>
<evidence type="ECO:0000256" key="7">
    <source>
        <dbReference type="SAM" id="MobiDB-lite"/>
    </source>
</evidence>
<keyword evidence="3" id="KW-0028">Amino-acid biosynthesis</keyword>
<dbReference type="UniPathway" id="UPA00121">
    <property type="reaction ID" value="UER00345"/>
</dbReference>
<dbReference type="GO" id="GO:0009094">
    <property type="term" value="P:L-phenylalanine biosynthetic process"/>
    <property type="evidence" value="ECO:0007669"/>
    <property type="project" value="UniProtKB-UniPathway"/>
</dbReference>
<evidence type="ECO:0000256" key="2">
    <source>
        <dbReference type="ARBA" id="ARBA00013147"/>
    </source>
</evidence>
<keyword evidence="11" id="KW-1185">Reference proteome</keyword>
<comment type="pathway">
    <text evidence="1">Amino-acid biosynthesis; L-phenylalanine biosynthesis; phenylpyruvate from prephenate: step 1/1.</text>
</comment>
<keyword evidence="6" id="KW-0456">Lyase</keyword>
<name>A0A1E4TX51_PACTA</name>
<dbReference type="CDD" id="cd13532">
    <property type="entry name" value="PBP2_PDT_like"/>
    <property type="match status" value="1"/>
</dbReference>
<feature type="domain" description="Prephenate dehydratase" evidence="8">
    <location>
        <begin position="7"/>
        <end position="250"/>
    </location>
</feature>
<dbReference type="Gene3D" id="3.30.70.260">
    <property type="match status" value="1"/>
</dbReference>
<dbReference type="AlphaFoldDB" id="A0A1E4TX51"/>
<dbReference type="OrthoDB" id="983542at2759"/>
<evidence type="ECO:0000256" key="3">
    <source>
        <dbReference type="ARBA" id="ARBA00022605"/>
    </source>
</evidence>
<dbReference type="InterPro" id="IPR002912">
    <property type="entry name" value="ACT_dom"/>
</dbReference>
<feature type="region of interest" description="Disordered" evidence="7">
    <location>
        <begin position="94"/>
        <end position="119"/>
    </location>
</feature>
<dbReference type="STRING" id="669874.A0A1E4TX51"/>
<dbReference type="SUPFAM" id="SSF55021">
    <property type="entry name" value="ACT-like"/>
    <property type="match status" value="1"/>
</dbReference>
<dbReference type="PROSITE" id="PS00857">
    <property type="entry name" value="PREPHENATE_DEHYDR_1"/>
    <property type="match status" value="1"/>
</dbReference>
<dbReference type="SUPFAM" id="SSF53850">
    <property type="entry name" value="Periplasmic binding protein-like II"/>
    <property type="match status" value="2"/>
</dbReference>
<evidence type="ECO:0000313" key="11">
    <source>
        <dbReference type="Proteomes" id="UP000094236"/>
    </source>
</evidence>
<dbReference type="PROSITE" id="PS51171">
    <property type="entry name" value="PREPHENATE_DEHYDR_3"/>
    <property type="match status" value="1"/>
</dbReference>
<dbReference type="Proteomes" id="UP000094236">
    <property type="component" value="Unassembled WGS sequence"/>
</dbReference>
<dbReference type="PROSITE" id="PS51671">
    <property type="entry name" value="ACT"/>
    <property type="match status" value="1"/>
</dbReference>
<dbReference type="PANTHER" id="PTHR21022">
    <property type="entry name" value="PREPHENATE DEHYDRATASE P PROTEIN"/>
    <property type="match status" value="1"/>
</dbReference>
<evidence type="ECO:0000256" key="6">
    <source>
        <dbReference type="ARBA" id="ARBA00023239"/>
    </source>
</evidence>
<evidence type="ECO:0000313" key="10">
    <source>
        <dbReference type="EMBL" id="ODV96304.1"/>
    </source>
</evidence>
<protein>
    <recommendedName>
        <fullName evidence="2">prephenate dehydratase</fullName>
        <ecNumber evidence="2">4.2.1.51</ecNumber>
    </recommendedName>
</protein>
<dbReference type="EMBL" id="KV454013">
    <property type="protein sequence ID" value="ODV96304.1"/>
    <property type="molecule type" value="Genomic_DNA"/>
</dbReference>
<dbReference type="InterPro" id="IPR001086">
    <property type="entry name" value="Preph_deHydtase"/>
</dbReference>
<evidence type="ECO:0000259" key="8">
    <source>
        <dbReference type="PROSITE" id="PS51171"/>
    </source>
</evidence>
<dbReference type="EC" id="4.2.1.51" evidence="2"/>
<feature type="domain" description="ACT" evidence="9">
    <location>
        <begin position="279"/>
        <end position="356"/>
    </location>
</feature>
<dbReference type="InterPro" id="IPR045865">
    <property type="entry name" value="ACT-like_dom_sf"/>
</dbReference>
<dbReference type="Gene3D" id="3.40.190.10">
    <property type="entry name" value="Periplasmic binding protein-like II"/>
    <property type="match status" value="2"/>
</dbReference>
<gene>
    <name evidence="10" type="ORF">PACTADRAFT_16446</name>
</gene>